<proteinExistence type="predicted"/>
<sequence length="162" mass="17589">MKCGRTMVAFAAVTSACSRSSSLSHVWLIRHEWHVTIGLGSLVKALDWPMYLKPDQQGRAMTGTWTPVWSATTATREEIQGLLDHADAQVDVALRRGNKGALVRCRGATVFKVLYASEVSALDVTDFRPHEAAPERRGRLGTKGDRGAGSGPTGTLSGRTRR</sequence>
<feature type="region of interest" description="Disordered" evidence="1">
    <location>
        <begin position="130"/>
        <end position="162"/>
    </location>
</feature>
<dbReference type="Proteomes" id="UP000236732">
    <property type="component" value="Unassembled WGS sequence"/>
</dbReference>
<dbReference type="PROSITE" id="PS51257">
    <property type="entry name" value="PROKAR_LIPOPROTEIN"/>
    <property type="match status" value="1"/>
</dbReference>
<name>A0A1H5YBN3_9ACTN</name>
<reference evidence="2 3" key="1">
    <citation type="submission" date="2016-10" db="EMBL/GenBank/DDBJ databases">
        <authorList>
            <person name="de Groot N.N."/>
        </authorList>
    </citation>
    <scope>NUCLEOTIDE SEQUENCE [LARGE SCALE GENOMIC DNA]</scope>
    <source>
        <strain evidence="2 3">CGMCC 4.7037</strain>
    </source>
</reference>
<accession>A0A1H5YBN3</accession>
<evidence type="ECO:0000313" key="2">
    <source>
        <dbReference type="EMBL" id="SEG20856.1"/>
    </source>
</evidence>
<feature type="compositionally biased region" description="Polar residues" evidence="1">
    <location>
        <begin position="153"/>
        <end position="162"/>
    </location>
</feature>
<evidence type="ECO:0000256" key="1">
    <source>
        <dbReference type="SAM" id="MobiDB-lite"/>
    </source>
</evidence>
<feature type="compositionally biased region" description="Basic and acidic residues" evidence="1">
    <location>
        <begin position="130"/>
        <end position="146"/>
    </location>
</feature>
<protein>
    <submittedName>
        <fullName evidence="2">Uncharacterized protein</fullName>
    </submittedName>
</protein>
<gene>
    <name evidence="2" type="ORF">SAMN05444920_102200</name>
</gene>
<dbReference type="EMBL" id="FNVT01000002">
    <property type="protein sequence ID" value="SEG20856.1"/>
    <property type="molecule type" value="Genomic_DNA"/>
</dbReference>
<dbReference type="AlphaFoldDB" id="A0A1H5YBN3"/>
<evidence type="ECO:0000313" key="3">
    <source>
        <dbReference type="Proteomes" id="UP000236732"/>
    </source>
</evidence>
<keyword evidence="3" id="KW-1185">Reference proteome</keyword>
<organism evidence="2 3">
    <name type="scientific">Nonomuraea solani</name>
    <dbReference type="NCBI Taxonomy" id="1144553"/>
    <lineage>
        <taxon>Bacteria</taxon>
        <taxon>Bacillati</taxon>
        <taxon>Actinomycetota</taxon>
        <taxon>Actinomycetes</taxon>
        <taxon>Streptosporangiales</taxon>
        <taxon>Streptosporangiaceae</taxon>
        <taxon>Nonomuraea</taxon>
    </lineage>
</organism>